<dbReference type="GO" id="GO:0043565">
    <property type="term" value="F:sequence-specific DNA binding"/>
    <property type="evidence" value="ECO:0007669"/>
    <property type="project" value="InterPro"/>
</dbReference>
<sequence length="327" mass="35764">MVGQRQISVSVLAYDGMSSFETGIVIEVFGLVWPELDVPSYRLTVCTERPEPVRVIGGATLSTPHGLDEFAAADTVIVPSIKDVHEEPSPELIAALRLAHQRGARMVSICSGAFALAAAGLLDGRTVTTHWRYADTLRLRFPTVKVDPNPLYVDDGDVFTSAGCAAGMDLCLHLVRKDFGAAAANAIARRLVVPPHRDGGQAQYIESPVGVESDDDRVAATMEWVLRNLTEEITVPVLAEMAAMSTRTYLRHFTRCTGTSPIRWLITQRVQASLPLLETTRTPVEKIASAVGFDSVVTFRHHFTKAMHTSPTAYRRTFHPVESARIS</sequence>
<evidence type="ECO:0000256" key="1">
    <source>
        <dbReference type="ARBA" id="ARBA00023015"/>
    </source>
</evidence>
<dbReference type="InterPro" id="IPR029062">
    <property type="entry name" value="Class_I_gatase-like"/>
</dbReference>
<keyword evidence="1" id="KW-0805">Transcription regulation</keyword>
<keyword evidence="2" id="KW-0804">Transcription</keyword>
<organism evidence="4 5">
    <name type="scientific">Herbihabitans rhizosphaerae</name>
    <dbReference type="NCBI Taxonomy" id="1872711"/>
    <lineage>
        <taxon>Bacteria</taxon>
        <taxon>Bacillati</taxon>
        <taxon>Actinomycetota</taxon>
        <taxon>Actinomycetes</taxon>
        <taxon>Pseudonocardiales</taxon>
        <taxon>Pseudonocardiaceae</taxon>
        <taxon>Herbihabitans</taxon>
    </lineage>
</organism>
<accession>A0A4V2EUL7</accession>
<dbReference type="RefSeq" id="WP_130342614.1">
    <property type="nucleotide sequence ID" value="NZ_SGWQ01000001.1"/>
</dbReference>
<comment type="caution">
    <text evidence="4">The sequence shown here is derived from an EMBL/GenBank/DDBJ whole genome shotgun (WGS) entry which is preliminary data.</text>
</comment>
<dbReference type="InterPro" id="IPR002818">
    <property type="entry name" value="DJ-1/PfpI"/>
</dbReference>
<evidence type="ECO:0000313" key="4">
    <source>
        <dbReference type="EMBL" id="RZS45013.1"/>
    </source>
</evidence>
<dbReference type="EMBL" id="SGWQ01000001">
    <property type="protein sequence ID" value="RZS45013.1"/>
    <property type="molecule type" value="Genomic_DNA"/>
</dbReference>
<evidence type="ECO:0000256" key="2">
    <source>
        <dbReference type="ARBA" id="ARBA00023163"/>
    </source>
</evidence>
<evidence type="ECO:0000259" key="3">
    <source>
        <dbReference type="PROSITE" id="PS01124"/>
    </source>
</evidence>
<reference evidence="4 5" key="1">
    <citation type="submission" date="2019-02" db="EMBL/GenBank/DDBJ databases">
        <title>Genomic Encyclopedia of Type Strains, Phase IV (KMG-IV): sequencing the most valuable type-strain genomes for metagenomic binning, comparative biology and taxonomic classification.</title>
        <authorList>
            <person name="Goeker M."/>
        </authorList>
    </citation>
    <scope>NUCLEOTIDE SEQUENCE [LARGE SCALE GENOMIC DNA]</scope>
    <source>
        <strain evidence="4 5">DSM 101727</strain>
    </source>
</reference>
<evidence type="ECO:0000313" key="5">
    <source>
        <dbReference type="Proteomes" id="UP000294257"/>
    </source>
</evidence>
<dbReference type="CDD" id="cd03137">
    <property type="entry name" value="GATase1_AraC_1"/>
    <property type="match status" value="1"/>
</dbReference>
<dbReference type="OrthoDB" id="3660033at2"/>
<protein>
    <submittedName>
        <fullName evidence="4">AraC family transcriptional activator FtrA</fullName>
    </submittedName>
</protein>
<dbReference type="AlphaFoldDB" id="A0A4V2EUL7"/>
<dbReference type="Pfam" id="PF01965">
    <property type="entry name" value="DJ-1_PfpI"/>
    <property type="match status" value="1"/>
</dbReference>
<dbReference type="PANTHER" id="PTHR43130">
    <property type="entry name" value="ARAC-FAMILY TRANSCRIPTIONAL REGULATOR"/>
    <property type="match status" value="1"/>
</dbReference>
<dbReference type="Pfam" id="PF12833">
    <property type="entry name" value="HTH_18"/>
    <property type="match status" value="1"/>
</dbReference>
<dbReference type="SUPFAM" id="SSF52317">
    <property type="entry name" value="Class I glutamine amidotransferase-like"/>
    <property type="match status" value="1"/>
</dbReference>
<keyword evidence="5" id="KW-1185">Reference proteome</keyword>
<dbReference type="InterPro" id="IPR018060">
    <property type="entry name" value="HTH_AraC"/>
</dbReference>
<name>A0A4V2EUL7_9PSEU</name>
<gene>
    <name evidence="4" type="ORF">EV193_101897</name>
</gene>
<dbReference type="SUPFAM" id="SSF46689">
    <property type="entry name" value="Homeodomain-like"/>
    <property type="match status" value="2"/>
</dbReference>
<dbReference type="GO" id="GO:0003700">
    <property type="term" value="F:DNA-binding transcription factor activity"/>
    <property type="evidence" value="ECO:0007669"/>
    <property type="project" value="InterPro"/>
</dbReference>
<feature type="domain" description="HTH araC/xylS-type" evidence="3">
    <location>
        <begin position="219"/>
        <end position="317"/>
    </location>
</feature>
<dbReference type="SMART" id="SM00342">
    <property type="entry name" value="HTH_ARAC"/>
    <property type="match status" value="1"/>
</dbReference>
<dbReference type="Gene3D" id="1.10.10.60">
    <property type="entry name" value="Homeodomain-like"/>
    <property type="match status" value="1"/>
</dbReference>
<proteinExistence type="predicted"/>
<dbReference type="PROSITE" id="PS01124">
    <property type="entry name" value="HTH_ARAC_FAMILY_2"/>
    <property type="match status" value="1"/>
</dbReference>
<dbReference type="InterPro" id="IPR009057">
    <property type="entry name" value="Homeodomain-like_sf"/>
</dbReference>
<dbReference type="PANTHER" id="PTHR43130:SF3">
    <property type="entry name" value="HTH-TYPE TRANSCRIPTIONAL REGULATOR RV1931C"/>
    <property type="match status" value="1"/>
</dbReference>
<dbReference type="InterPro" id="IPR052158">
    <property type="entry name" value="INH-QAR"/>
</dbReference>
<dbReference type="Proteomes" id="UP000294257">
    <property type="component" value="Unassembled WGS sequence"/>
</dbReference>
<dbReference type="Gene3D" id="3.40.50.880">
    <property type="match status" value="1"/>
</dbReference>